<sequence>MLVLEVPKNAAIIYWSGQAYSALAGEFSKEILKIRIKRNATRSSSARHVRCMARMTTHQNTVRLSERWLTKGRVPLQQLMSPHGSRSPAKLLEGRLPLICNGMVRKAGHAVRICNISGPAFGGTFYEGDKPCIWPPIGIYLDNCVPPRNASHD</sequence>
<dbReference type="Proteomes" id="UP000054217">
    <property type="component" value="Unassembled WGS sequence"/>
</dbReference>
<evidence type="ECO:0000313" key="2">
    <source>
        <dbReference type="Proteomes" id="UP000054217"/>
    </source>
</evidence>
<dbReference type="InParanoid" id="A0A0C3P0E9"/>
<dbReference type="AlphaFoldDB" id="A0A0C3P0E9"/>
<keyword evidence="2" id="KW-1185">Reference proteome</keyword>
<reference evidence="1 2" key="1">
    <citation type="submission" date="2014-04" db="EMBL/GenBank/DDBJ databases">
        <authorList>
            <consortium name="DOE Joint Genome Institute"/>
            <person name="Kuo A."/>
            <person name="Kohler A."/>
            <person name="Costa M.D."/>
            <person name="Nagy L.G."/>
            <person name="Floudas D."/>
            <person name="Copeland A."/>
            <person name="Barry K.W."/>
            <person name="Cichocki N."/>
            <person name="Veneault-Fourrey C."/>
            <person name="LaButti K."/>
            <person name="Lindquist E.A."/>
            <person name="Lipzen A."/>
            <person name="Lundell T."/>
            <person name="Morin E."/>
            <person name="Murat C."/>
            <person name="Sun H."/>
            <person name="Tunlid A."/>
            <person name="Henrissat B."/>
            <person name="Grigoriev I.V."/>
            <person name="Hibbett D.S."/>
            <person name="Martin F."/>
            <person name="Nordberg H.P."/>
            <person name="Cantor M.N."/>
            <person name="Hua S.X."/>
        </authorList>
    </citation>
    <scope>NUCLEOTIDE SEQUENCE [LARGE SCALE GENOMIC DNA]</scope>
    <source>
        <strain evidence="1 2">Marx 270</strain>
    </source>
</reference>
<gene>
    <name evidence="1" type="ORF">M404DRAFT_752889</name>
</gene>
<accession>A0A0C3P0E9</accession>
<organism evidence="1 2">
    <name type="scientific">Pisolithus tinctorius Marx 270</name>
    <dbReference type="NCBI Taxonomy" id="870435"/>
    <lineage>
        <taxon>Eukaryota</taxon>
        <taxon>Fungi</taxon>
        <taxon>Dikarya</taxon>
        <taxon>Basidiomycota</taxon>
        <taxon>Agaricomycotina</taxon>
        <taxon>Agaricomycetes</taxon>
        <taxon>Agaricomycetidae</taxon>
        <taxon>Boletales</taxon>
        <taxon>Sclerodermatineae</taxon>
        <taxon>Pisolithaceae</taxon>
        <taxon>Pisolithus</taxon>
    </lineage>
</organism>
<dbReference type="EMBL" id="KN831993">
    <property type="protein sequence ID" value="KIO00794.1"/>
    <property type="molecule type" value="Genomic_DNA"/>
</dbReference>
<protein>
    <submittedName>
        <fullName evidence="1">Uncharacterized protein</fullName>
    </submittedName>
</protein>
<dbReference type="HOGENOM" id="CLU_1714054_0_0_1"/>
<name>A0A0C3P0E9_PISTI</name>
<proteinExistence type="predicted"/>
<reference evidence="2" key="2">
    <citation type="submission" date="2015-01" db="EMBL/GenBank/DDBJ databases">
        <title>Evolutionary Origins and Diversification of the Mycorrhizal Mutualists.</title>
        <authorList>
            <consortium name="DOE Joint Genome Institute"/>
            <consortium name="Mycorrhizal Genomics Consortium"/>
            <person name="Kohler A."/>
            <person name="Kuo A."/>
            <person name="Nagy L.G."/>
            <person name="Floudas D."/>
            <person name="Copeland A."/>
            <person name="Barry K.W."/>
            <person name="Cichocki N."/>
            <person name="Veneault-Fourrey C."/>
            <person name="LaButti K."/>
            <person name="Lindquist E.A."/>
            <person name="Lipzen A."/>
            <person name="Lundell T."/>
            <person name="Morin E."/>
            <person name="Murat C."/>
            <person name="Riley R."/>
            <person name="Ohm R."/>
            <person name="Sun H."/>
            <person name="Tunlid A."/>
            <person name="Henrissat B."/>
            <person name="Grigoriev I.V."/>
            <person name="Hibbett D.S."/>
            <person name="Martin F."/>
        </authorList>
    </citation>
    <scope>NUCLEOTIDE SEQUENCE [LARGE SCALE GENOMIC DNA]</scope>
    <source>
        <strain evidence="2">Marx 270</strain>
    </source>
</reference>
<evidence type="ECO:0000313" key="1">
    <source>
        <dbReference type="EMBL" id="KIO00794.1"/>
    </source>
</evidence>